<evidence type="ECO:0000313" key="2">
    <source>
        <dbReference type="EMBL" id="OHA24760.1"/>
    </source>
</evidence>
<protein>
    <submittedName>
        <fullName evidence="2">Uncharacterized protein</fullName>
    </submittedName>
</protein>
<evidence type="ECO:0000256" key="1">
    <source>
        <dbReference type="SAM" id="Phobius"/>
    </source>
</evidence>
<evidence type="ECO:0000313" key="3">
    <source>
        <dbReference type="Proteomes" id="UP000177130"/>
    </source>
</evidence>
<keyword evidence="1" id="KW-1133">Transmembrane helix</keyword>
<comment type="caution">
    <text evidence="2">The sequence shown here is derived from an EMBL/GenBank/DDBJ whole genome shotgun (WGS) entry which is preliminary data.</text>
</comment>
<name>A0A1G2MLH3_9BACT</name>
<feature type="transmembrane region" description="Helical" evidence="1">
    <location>
        <begin position="70"/>
        <end position="94"/>
    </location>
</feature>
<dbReference type="EMBL" id="MHRK01000006">
    <property type="protein sequence ID" value="OHA24760.1"/>
    <property type="molecule type" value="Genomic_DNA"/>
</dbReference>
<dbReference type="STRING" id="1802306.A3C72_00800"/>
<feature type="transmembrane region" description="Helical" evidence="1">
    <location>
        <begin position="15"/>
        <end position="35"/>
    </location>
</feature>
<keyword evidence="1" id="KW-0812">Transmembrane</keyword>
<dbReference type="Proteomes" id="UP000177130">
    <property type="component" value="Unassembled WGS sequence"/>
</dbReference>
<accession>A0A1G2MLH3</accession>
<organism evidence="2 3">
    <name type="scientific">Candidatus Taylorbacteria bacterium RIFCSPHIGHO2_02_FULL_43_32b</name>
    <dbReference type="NCBI Taxonomy" id="1802306"/>
    <lineage>
        <taxon>Bacteria</taxon>
        <taxon>Candidatus Tayloriibacteriota</taxon>
    </lineage>
</organism>
<keyword evidence="1" id="KW-0472">Membrane</keyword>
<reference evidence="2 3" key="1">
    <citation type="journal article" date="2016" name="Nat. Commun.">
        <title>Thousands of microbial genomes shed light on interconnected biogeochemical processes in an aquifer system.</title>
        <authorList>
            <person name="Anantharaman K."/>
            <person name="Brown C.T."/>
            <person name="Hug L.A."/>
            <person name="Sharon I."/>
            <person name="Castelle C.J."/>
            <person name="Probst A.J."/>
            <person name="Thomas B.C."/>
            <person name="Singh A."/>
            <person name="Wilkins M.J."/>
            <person name="Karaoz U."/>
            <person name="Brodie E.L."/>
            <person name="Williams K.H."/>
            <person name="Hubbard S.S."/>
            <person name="Banfield J.F."/>
        </authorList>
    </citation>
    <scope>NUCLEOTIDE SEQUENCE [LARGE SCALE GENOMIC DNA]</scope>
</reference>
<gene>
    <name evidence="2" type="ORF">A3C72_00800</name>
</gene>
<sequence>MINIFNSRIFAHSSVVHWIVFGVFATISVFGAMIISGHMDGDCLSSLLNSEDCPGGTMAALDHHLTLPHLFALVILTAFLATLVLFAVFALRWFKSSSPPLRGNFHAERREDVYPNDLLRLNFWLSRLLNAPNLF</sequence>
<dbReference type="AlphaFoldDB" id="A0A1G2MLH3"/>
<proteinExistence type="predicted"/>